<dbReference type="SMART" id="SM00421">
    <property type="entry name" value="HTH_LUXR"/>
    <property type="match status" value="1"/>
</dbReference>
<dbReference type="EMBL" id="FWXV01000010">
    <property type="protein sequence ID" value="SMD24711.1"/>
    <property type="molecule type" value="Genomic_DNA"/>
</dbReference>
<dbReference type="InterPro" id="IPR011990">
    <property type="entry name" value="TPR-like_helical_dom_sf"/>
</dbReference>
<sequence>MQRAKYQGISDRALGRLPVQLTSFVGRRREVSEVRHLLSKSRLVTCTGPGGVGKTRLALQVGAQCQRAFPDGVWLVELAGLNEAQLVADVVADTFGLADHRADPTVRLEEYLRDRHLLLVLDNCEHLVDACAMLVAGLLKAAPRLHVLATSRQVLRASGEQLFTVPPLTIIPAEGAIDGREFLTSDAVTLFADRAGAAVPGFQLTPENLPTVHAICRRLDGIPLAIELAAVQCRAFGPKAMLAHLDDAFALLDSGRGGGESRHRTLETAMAWSHRLCTPAEQRMWARLSVFADDFDLDAAEAVGSWDGIDRSEVAELIAGLVDKSIVIRADEPCEREARFQQLVIVRQYGGRQLALSGEELAVRERHLAYYRALANRGETAYFHSGEVAWFTELRREHSNLRAALEFCLADPARAPVALDIAARLRIYWYACGLFREGALWLRRALAAAPEPNALRAKALAACGFLVQFCGEYDEAATMFELAEQFGDTAISADADWCAALRAVYRGDTRTAVTLLDRSLAKSRAVSDMAGVYRTFIVHGIAAFDIAPDEGKVSAEQARALVELSGADWSKTIVLRLLGRYRLADGALPEAAVLFEEALSLAWQTYDLRTIGRCVEALGWCASGTGHHERAALLWGAAETVGQLAGAAPDYPHIAKRFARHEQATREALTKRRFAAALARGKAMSPAEVVEFVLDKAAEAPAPTGGTARLTRRETEIARLVGEGLTNKEIAARLVIAQRTAEGHVERVLAKLGFRSRVEIAAWINSLSATPDPAGVQPPCEPGSTACDTRF</sequence>
<dbReference type="Pfam" id="PF00196">
    <property type="entry name" value="GerE"/>
    <property type="match status" value="1"/>
</dbReference>
<feature type="domain" description="HTH luxR-type" evidence="2">
    <location>
        <begin position="703"/>
        <end position="768"/>
    </location>
</feature>
<organism evidence="3 4">
    <name type="scientific">Kibdelosporangium aridum</name>
    <dbReference type="NCBI Taxonomy" id="2030"/>
    <lineage>
        <taxon>Bacteria</taxon>
        <taxon>Bacillati</taxon>
        <taxon>Actinomycetota</taxon>
        <taxon>Actinomycetes</taxon>
        <taxon>Pseudonocardiales</taxon>
        <taxon>Pseudonocardiaceae</taxon>
        <taxon>Kibdelosporangium</taxon>
    </lineage>
</organism>
<dbReference type="InterPro" id="IPR036388">
    <property type="entry name" value="WH-like_DNA-bd_sf"/>
</dbReference>
<dbReference type="PANTHER" id="PTHR47691:SF3">
    <property type="entry name" value="HTH-TYPE TRANSCRIPTIONAL REGULATOR RV0890C-RELATED"/>
    <property type="match status" value="1"/>
</dbReference>
<dbReference type="Pfam" id="PF13401">
    <property type="entry name" value="AAA_22"/>
    <property type="match status" value="1"/>
</dbReference>
<dbReference type="CDD" id="cd06170">
    <property type="entry name" value="LuxR_C_like"/>
    <property type="match status" value="1"/>
</dbReference>
<evidence type="ECO:0000259" key="2">
    <source>
        <dbReference type="PROSITE" id="PS50043"/>
    </source>
</evidence>
<keyword evidence="4" id="KW-1185">Reference proteome</keyword>
<reference evidence="3 4" key="1">
    <citation type="submission" date="2017-04" db="EMBL/GenBank/DDBJ databases">
        <authorList>
            <person name="Afonso C.L."/>
            <person name="Miller P.J."/>
            <person name="Scott M.A."/>
            <person name="Spackman E."/>
            <person name="Goraichik I."/>
            <person name="Dimitrov K.M."/>
            <person name="Suarez D.L."/>
            <person name="Swayne D.E."/>
        </authorList>
    </citation>
    <scope>NUCLEOTIDE SEQUENCE [LARGE SCALE GENOMIC DNA]</scope>
    <source>
        <strain evidence="3 4">DSM 43828</strain>
    </source>
</reference>
<dbReference type="GO" id="GO:0003677">
    <property type="term" value="F:DNA binding"/>
    <property type="evidence" value="ECO:0007669"/>
    <property type="project" value="InterPro"/>
</dbReference>
<proteinExistence type="predicted"/>
<evidence type="ECO:0000313" key="3">
    <source>
        <dbReference type="EMBL" id="SMD24711.1"/>
    </source>
</evidence>
<dbReference type="GO" id="GO:0016887">
    <property type="term" value="F:ATP hydrolysis activity"/>
    <property type="evidence" value="ECO:0007669"/>
    <property type="project" value="InterPro"/>
</dbReference>
<dbReference type="SUPFAM" id="SSF52540">
    <property type="entry name" value="P-loop containing nucleoside triphosphate hydrolases"/>
    <property type="match status" value="1"/>
</dbReference>
<accession>A0A1W2FS02</accession>
<dbReference type="InterPro" id="IPR027417">
    <property type="entry name" value="P-loop_NTPase"/>
</dbReference>
<dbReference type="PRINTS" id="PR00038">
    <property type="entry name" value="HTHLUXR"/>
</dbReference>
<dbReference type="PRINTS" id="PR00364">
    <property type="entry name" value="DISEASERSIST"/>
</dbReference>
<evidence type="ECO:0000313" key="4">
    <source>
        <dbReference type="Proteomes" id="UP000192674"/>
    </source>
</evidence>
<dbReference type="InterPro" id="IPR016032">
    <property type="entry name" value="Sig_transdc_resp-reg_C-effctor"/>
</dbReference>
<dbReference type="Gene3D" id="1.10.10.10">
    <property type="entry name" value="Winged helix-like DNA-binding domain superfamily/Winged helix DNA-binding domain"/>
    <property type="match status" value="1"/>
</dbReference>
<dbReference type="PROSITE" id="PS50043">
    <property type="entry name" value="HTH_LUXR_2"/>
    <property type="match status" value="1"/>
</dbReference>
<dbReference type="Proteomes" id="UP000192674">
    <property type="component" value="Unassembled WGS sequence"/>
</dbReference>
<dbReference type="AlphaFoldDB" id="A0A1W2FS02"/>
<dbReference type="SUPFAM" id="SSF48452">
    <property type="entry name" value="TPR-like"/>
    <property type="match status" value="1"/>
</dbReference>
<feature type="region of interest" description="Disordered" evidence="1">
    <location>
        <begin position="772"/>
        <end position="791"/>
    </location>
</feature>
<evidence type="ECO:0000256" key="1">
    <source>
        <dbReference type="SAM" id="MobiDB-lite"/>
    </source>
</evidence>
<dbReference type="PANTHER" id="PTHR47691">
    <property type="entry name" value="REGULATOR-RELATED"/>
    <property type="match status" value="1"/>
</dbReference>
<dbReference type="RefSeq" id="WP_084433099.1">
    <property type="nucleotide sequence ID" value="NZ_FWXV01000010.1"/>
</dbReference>
<dbReference type="Gene3D" id="1.25.40.10">
    <property type="entry name" value="Tetratricopeptide repeat domain"/>
    <property type="match status" value="1"/>
</dbReference>
<name>A0A1W2FS02_KIBAR</name>
<dbReference type="SUPFAM" id="SSF46894">
    <property type="entry name" value="C-terminal effector domain of the bipartite response regulators"/>
    <property type="match status" value="1"/>
</dbReference>
<dbReference type="InterPro" id="IPR049945">
    <property type="entry name" value="AAA_22"/>
</dbReference>
<dbReference type="InterPro" id="IPR000792">
    <property type="entry name" value="Tscrpt_reg_LuxR_C"/>
</dbReference>
<gene>
    <name evidence="3" type="ORF">SAMN05661093_08729</name>
</gene>
<dbReference type="OrthoDB" id="33864at2"/>
<protein>
    <submittedName>
        <fullName evidence="3">Predicted ATPase</fullName>
    </submittedName>
</protein>
<dbReference type="Gene3D" id="3.40.50.300">
    <property type="entry name" value="P-loop containing nucleotide triphosphate hydrolases"/>
    <property type="match status" value="1"/>
</dbReference>
<dbReference type="InterPro" id="IPR058852">
    <property type="entry name" value="HTH_77"/>
</dbReference>
<dbReference type="GO" id="GO:0006355">
    <property type="term" value="P:regulation of DNA-templated transcription"/>
    <property type="evidence" value="ECO:0007669"/>
    <property type="project" value="InterPro"/>
</dbReference>
<dbReference type="Pfam" id="PF25872">
    <property type="entry name" value="HTH_77"/>
    <property type="match status" value="1"/>
</dbReference>